<accession>A0A9D2J854</accession>
<evidence type="ECO:0000256" key="6">
    <source>
        <dbReference type="ARBA" id="ARBA00023098"/>
    </source>
</evidence>
<dbReference type="InterPro" id="IPR049427">
    <property type="entry name" value="Acyl-ACP_TE_C"/>
</dbReference>
<evidence type="ECO:0008006" key="12">
    <source>
        <dbReference type="Google" id="ProtNLM"/>
    </source>
</evidence>
<dbReference type="PANTHER" id="PTHR31727">
    <property type="entry name" value="OLEOYL-ACYL CARRIER PROTEIN THIOESTERASE 1, CHLOROPLASTIC"/>
    <property type="match status" value="1"/>
</dbReference>
<keyword evidence="3" id="KW-0378">Hydrolase</keyword>
<evidence type="ECO:0000256" key="5">
    <source>
        <dbReference type="ARBA" id="ARBA00022946"/>
    </source>
</evidence>
<dbReference type="Pfam" id="PF01643">
    <property type="entry name" value="Acyl-ACP_TE"/>
    <property type="match status" value="1"/>
</dbReference>
<keyword evidence="5" id="KW-0809">Transit peptide</keyword>
<feature type="domain" description="Acyl-ACP thioesterase N-terminal hotdog" evidence="8">
    <location>
        <begin position="2"/>
        <end position="128"/>
    </location>
</feature>
<sequence length="236" mass="27919">MYEMKIQVRYSETDQNGRVKLHQILEYFQDCVTFHSMAVGLGIRGDKQEDRAWYLIAWNIRIHRYPQMAENLTIVTEPYKMRGFYGYRRFRILDAQGTVLVEADSNWIFMDTKKMIPVKIPQDLAERYISAPVKDQTVRVKRKLSADGVWTEGEKLTVTKIFLDSNGHVNNTYYVLWAEDVLPECYEIGEVKVDYRQSAFLNDMIHISYIEEKDGWRVRFLNQDDTLIALVELKKR</sequence>
<organism evidence="10 11">
    <name type="scientific">Candidatus Anaerobutyricum stercoris</name>
    <dbReference type="NCBI Taxonomy" id="2838457"/>
    <lineage>
        <taxon>Bacteria</taxon>
        <taxon>Bacillati</taxon>
        <taxon>Bacillota</taxon>
        <taxon>Clostridia</taxon>
        <taxon>Lachnospirales</taxon>
        <taxon>Lachnospiraceae</taxon>
        <taxon>Anaerobutyricum</taxon>
    </lineage>
</organism>
<dbReference type="AlphaFoldDB" id="A0A9D2J854"/>
<dbReference type="Gene3D" id="3.10.129.10">
    <property type="entry name" value="Hotdog Thioesterase"/>
    <property type="match status" value="1"/>
</dbReference>
<reference evidence="10" key="1">
    <citation type="journal article" date="2021" name="PeerJ">
        <title>Extensive microbial diversity within the chicken gut microbiome revealed by metagenomics and culture.</title>
        <authorList>
            <person name="Gilroy R."/>
            <person name="Ravi A."/>
            <person name="Getino M."/>
            <person name="Pursley I."/>
            <person name="Horton D.L."/>
            <person name="Alikhan N.F."/>
            <person name="Baker D."/>
            <person name="Gharbi K."/>
            <person name="Hall N."/>
            <person name="Watson M."/>
            <person name="Adriaenssens E.M."/>
            <person name="Foster-Nyarko E."/>
            <person name="Jarju S."/>
            <person name="Secka A."/>
            <person name="Antonio M."/>
            <person name="Oren A."/>
            <person name="Chaudhuri R.R."/>
            <person name="La Ragione R."/>
            <person name="Hildebrand F."/>
            <person name="Pallen M.J."/>
        </authorList>
    </citation>
    <scope>NUCLEOTIDE SEQUENCE</scope>
    <source>
        <strain evidence="10">CHK179-28034</strain>
    </source>
</reference>
<dbReference type="InterPro" id="IPR029069">
    <property type="entry name" value="HotDog_dom_sf"/>
</dbReference>
<keyword evidence="2" id="KW-0444">Lipid biosynthesis</keyword>
<evidence type="ECO:0000313" key="11">
    <source>
        <dbReference type="Proteomes" id="UP000824049"/>
    </source>
</evidence>
<dbReference type="Pfam" id="PF20791">
    <property type="entry name" value="Acyl-ACP_TE_C"/>
    <property type="match status" value="1"/>
</dbReference>
<evidence type="ECO:0000313" key="10">
    <source>
        <dbReference type="EMBL" id="HIZ40176.1"/>
    </source>
</evidence>
<evidence type="ECO:0000256" key="7">
    <source>
        <dbReference type="ARBA" id="ARBA00023160"/>
    </source>
</evidence>
<dbReference type="PANTHER" id="PTHR31727:SF6">
    <property type="entry name" value="OLEOYL-ACYL CARRIER PROTEIN THIOESTERASE 1, CHLOROPLASTIC"/>
    <property type="match status" value="1"/>
</dbReference>
<evidence type="ECO:0000256" key="2">
    <source>
        <dbReference type="ARBA" id="ARBA00022516"/>
    </source>
</evidence>
<evidence type="ECO:0000256" key="3">
    <source>
        <dbReference type="ARBA" id="ARBA00022801"/>
    </source>
</evidence>
<dbReference type="CDD" id="cd00586">
    <property type="entry name" value="4HBT"/>
    <property type="match status" value="1"/>
</dbReference>
<dbReference type="EMBL" id="DXBR01000088">
    <property type="protein sequence ID" value="HIZ40176.1"/>
    <property type="molecule type" value="Genomic_DNA"/>
</dbReference>
<reference evidence="10" key="2">
    <citation type="submission" date="2021-04" db="EMBL/GenBank/DDBJ databases">
        <authorList>
            <person name="Gilroy R."/>
        </authorList>
    </citation>
    <scope>NUCLEOTIDE SEQUENCE</scope>
    <source>
        <strain evidence="10">CHK179-28034</strain>
    </source>
</reference>
<dbReference type="GO" id="GO:0016297">
    <property type="term" value="F:fatty acyl-[ACP] hydrolase activity"/>
    <property type="evidence" value="ECO:0007669"/>
    <property type="project" value="InterPro"/>
</dbReference>
<dbReference type="Proteomes" id="UP000824049">
    <property type="component" value="Unassembled WGS sequence"/>
</dbReference>
<evidence type="ECO:0000256" key="4">
    <source>
        <dbReference type="ARBA" id="ARBA00022832"/>
    </source>
</evidence>
<dbReference type="InterPro" id="IPR002864">
    <property type="entry name" value="Acyl-ACP_thioesterase_NHD"/>
</dbReference>
<keyword evidence="4" id="KW-0276">Fatty acid metabolism</keyword>
<comment type="similarity">
    <text evidence="1">Belongs to the acyl-ACP thioesterase family.</text>
</comment>
<keyword evidence="7" id="KW-0275">Fatty acid biosynthesis</keyword>
<proteinExistence type="inferred from homology"/>
<gene>
    <name evidence="10" type="ORF">H9968_09690</name>
</gene>
<dbReference type="SUPFAM" id="SSF54637">
    <property type="entry name" value="Thioesterase/thiol ester dehydrase-isomerase"/>
    <property type="match status" value="2"/>
</dbReference>
<evidence type="ECO:0000256" key="1">
    <source>
        <dbReference type="ARBA" id="ARBA00006500"/>
    </source>
</evidence>
<feature type="domain" description="Acyl-ACP thioesterase-like C-terminal" evidence="9">
    <location>
        <begin position="155"/>
        <end position="209"/>
    </location>
</feature>
<dbReference type="InterPro" id="IPR045023">
    <property type="entry name" value="FATA/B"/>
</dbReference>
<keyword evidence="6" id="KW-0443">Lipid metabolism</keyword>
<name>A0A9D2J854_9FIRM</name>
<dbReference type="GO" id="GO:0000036">
    <property type="term" value="F:acyl carrier activity"/>
    <property type="evidence" value="ECO:0007669"/>
    <property type="project" value="TreeGrafter"/>
</dbReference>
<evidence type="ECO:0000259" key="9">
    <source>
        <dbReference type="Pfam" id="PF20791"/>
    </source>
</evidence>
<evidence type="ECO:0000259" key="8">
    <source>
        <dbReference type="Pfam" id="PF01643"/>
    </source>
</evidence>
<protein>
    <recommendedName>
        <fullName evidence="12">Acyl-ACP thioesterase</fullName>
    </recommendedName>
</protein>
<comment type="caution">
    <text evidence="10">The sequence shown here is derived from an EMBL/GenBank/DDBJ whole genome shotgun (WGS) entry which is preliminary data.</text>
</comment>